<dbReference type="InterPro" id="IPR050567">
    <property type="entry name" value="Mitochondrial_Carrier"/>
</dbReference>
<keyword evidence="12" id="KW-1185">Reference proteome</keyword>
<comment type="subcellular location">
    <subcellularLocation>
        <location evidence="1">Mitochondrion membrane</location>
        <topology evidence="1">Multi-pass membrane protein</topology>
    </subcellularLocation>
</comment>
<gene>
    <name evidence="11" type="ORF">A3Q56_05531</name>
</gene>
<evidence type="ECO:0008006" key="13">
    <source>
        <dbReference type="Google" id="ProtNLM"/>
    </source>
</evidence>
<feature type="non-terminal residue" evidence="11">
    <location>
        <position position="1"/>
    </location>
</feature>
<keyword evidence="7" id="KW-0496">Mitochondrion</keyword>
<organism evidence="11 12">
    <name type="scientific">Intoshia linei</name>
    <dbReference type="NCBI Taxonomy" id="1819745"/>
    <lineage>
        <taxon>Eukaryota</taxon>
        <taxon>Metazoa</taxon>
        <taxon>Spiralia</taxon>
        <taxon>Lophotrochozoa</taxon>
        <taxon>Mesozoa</taxon>
        <taxon>Orthonectida</taxon>
        <taxon>Rhopaluridae</taxon>
        <taxon>Intoshia</taxon>
    </lineage>
</organism>
<dbReference type="Gene3D" id="1.50.40.10">
    <property type="entry name" value="Mitochondrial carrier domain"/>
    <property type="match status" value="1"/>
</dbReference>
<keyword evidence="3 10" id="KW-0813">Transport</keyword>
<evidence type="ECO:0000256" key="3">
    <source>
        <dbReference type="ARBA" id="ARBA00022448"/>
    </source>
</evidence>
<dbReference type="Proteomes" id="UP000078046">
    <property type="component" value="Unassembled WGS sequence"/>
</dbReference>
<evidence type="ECO:0000256" key="7">
    <source>
        <dbReference type="ARBA" id="ARBA00023128"/>
    </source>
</evidence>
<dbReference type="Pfam" id="PF00153">
    <property type="entry name" value="Mito_carr"/>
    <property type="match status" value="2"/>
</dbReference>
<proteinExistence type="inferred from homology"/>
<comment type="similarity">
    <text evidence="2 10">Belongs to the mitochondrial carrier (TC 2.A.29) family.</text>
</comment>
<evidence type="ECO:0000313" key="11">
    <source>
        <dbReference type="EMBL" id="OAF66730.1"/>
    </source>
</evidence>
<sequence length="252" mass="29076">VKGLYKGMGVPLITVGFQNSLFFGFYETFQRQFQPKQENESLKYSTILKCTTLSAMVQSVPASISELFKIQMQTNRKKKVNISWVNSLIYKNIGIKGYFLGFSSTVLREVPALSIYLLFYEYFTRFKFSLINKDDYNKHQTPYSFLNVQINHQKNNHHARFIQLFLVGGISGSLSWFFTAPFDVIKSRLQSDNLQNLKYKNIFYCIKCIYQEGGVKSFMKGGGMSALRAFPVNGVTLSVYTTLLCWNKYLID</sequence>
<dbReference type="OrthoDB" id="193856at2759"/>
<evidence type="ECO:0000256" key="8">
    <source>
        <dbReference type="ARBA" id="ARBA00023136"/>
    </source>
</evidence>
<reference evidence="11 12" key="1">
    <citation type="submission" date="2016-04" db="EMBL/GenBank/DDBJ databases">
        <title>The genome of Intoshia linei affirms orthonectids as highly simplified spiralians.</title>
        <authorList>
            <person name="Mikhailov K.V."/>
            <person name="Slusarev G.S."/>
            <person name="Nikitin M.A."/>
            <person name="Logacheva M.D."/>
            <person name="Penin A."/>
            <person name="Aleoshin V."/>
            <person name="Panchin Y.V."/>
        </authorList>
    </citation>
    <scope>NUCLEOTIDE SEQUENCE [LARGE SCALE GENOMIC DNA]</scope>
    <source>
        <strain evidence="11">Intl2013</strain>
        <tissue evidence="11">Whole animal</tissue>
    </source>
</reference>
<evidence type="ECO:0000313" key="12">
    <source>
        <dbReference type="Proteomes" id="UP000078046"/>
    </source>
</evidence>
<dbReference type="GO" id="GO:0031966">
    <property type="term" value="C:mitochondrial membrane"/>
    <property type="evidence" value="ECO:0007669"/>
    <property type="project" value="UniProtKB-SubCell"/>
</dbReference>
<dbReference type="InterPro" id="IPR018108">
    <property type="entry name" value="MCP_transmembrane"/>
</dbReference>
<keyword evidence="5" id="KW-0677">Repeat</keyword>
<dbReference type="EMBL" id="LWCA01000843">
    <property type="protein sequence ID" value="OAF66730.1"/>
    <property type="molecule type" value="Genomic_DNA"/>
</dbReference>
<feature type="repeat" description="Solcar" evidence="9">
    <location>
        <begin position="159"/>
        <end position="246"/>
    </location>
</feature>
<dbReference type="SUPFAM" id="SSF103506">
    <property type="entry name" value="Mitochondrial carrier"/>
    <property type="match status" value="1"/>
</dbReference>
<name>A0A177AXZ7_9BILA</name>
<evidence type="ECO:0000256" key="1">
    <source>
        <dbReference type="ARBA" id="ARBA00004225"/>
    </source>
</evidence>
<evidence type="ECO:0000256" key="9">
    <source>
        <dbReference type="PROSITE-ProRule" id="PRU00282"/>
    </source>
</evidence>
<dbReference type="AlphaFoldDB" id="A0A177AXZ7"/>
<dbReference type="InterPro" id="IPR023395">
    <property type="entry name" value="MCP_dom_sf"/>
</dbReference>
<evidence type="ECO:0000256" key="5">
    <source>
        <dbReference type="ARBA" id="ARBA00022737"/>
    </source>
</evidence>
<evidence type="ECO:0000256" key="6">
    <source>
        <dbReference type="ARBA" id="ARBA00022989"/>
    </source>
</evidence>
<evidence type="ECO:0000256" key="10">
    <source>
        <dbReference type="RuleBase" id="RU000488"/>
    </source>
</evidence>
<comment type="caution">
    <text evidence="11">The sequence shown here is derived from an EMBL/GenBank/DDBJ whole genome shotgun (WGS) entry which is preliminary data.</text>
</comment>
<dbReference type="PROSITE" id="PS50920">
    <property type="entry name" value="SOLCAR"/>
    <property type="match status" value="2"/>
</dbReference>
<keyword evidence="6" id="KW-1133">Transmembrane helix</keyword>
<evidence type="ECO:0000256" key="2">
    <source>
        <dbReference type="ARBA" id="ARBA00006375"/>
    </source>
</evidence>
<keyword evidence="8 9" id="KW-0472">Membrane</keyword>
<accession>A0A177AXZ7</accession>
<evidence type="ECO:0000256" key="4">
    <source>
        <dbReference type="ARBA" id="ARBA00022692"/>
    </source>
</evidence>
<keyword evidence="4 9" id="KW-0812">Transmembrane</keyword>
<dbReference type="PANTHER" id="PTHR45624">
    <property type="entry name" value="MITOCHONDRIAL BASIC AMINO ACIDS TRANSPORTER-RELATED"/>
    <property type="match status" value="1"/>
</dbReference>
<dbReference type="PANTHER" id="PTHR45624:SF10">
    <property type="entry name" value="SLC (SOLUTE CARRIER) HOMOLOG"/>
    <property type="match status" value="1"/>
</dbReference>
<protein>
    <recommendedName>
        <fullName evidence="13">Mitochondrial carrier protein</fullName>
    </recommendedName>
</protein>
<dbReference type="GO" id="GO:0022857">
    <property type="term" value="F:transmembrane transporter activity"/>
    <property type="evidence" value="ECO:0007669"/>
    <property type="project" value="TreeGrafter"/>
</dbReference>
<feature type="repeat" description="Solcar" evidence="9">
    <location>
        <begin position="45"/>
        <end position="126"/>
    </location>
</feature>